<keyword evidence="3" id="KW-0547">Nucleotide-binding</keyword>
<dbReference type="Gene3D" id="3.90.1660.10">
    <property type="entry name" value="CofE-like domain"/>
    <property type="match status" value="1"/>
</dbReference>
<evidence type="ECO:0000256" key="7">
    <source>
        <dbReference type="ARBA" id="ARBA00023211"/>
    </source>
</evidence>
<dbReference type="Proteomes" id="UP001183643">
    <property type="component" value="Unassembled WGS sequence"/>
</dbReference>
<dbReference type="InterPro" id="IPR008225">
    <property type="entry name" value="F420-0_g-glutamyl_ligase"/>
</dbReference>
<keyword evidence="5" id="KW-0630">Potassium</keyword>
<evidence type="ECO:0000256" key="6">
    <source>
        <dbReference type="ARBA" id="ARBA00023134"/>
    </source>
</evidence>
<organism evidence="9 10">
    <name type="scientific">Catenuloplanes atrovinosus</name>
    <dbReference type="NCBI Taxonomy" id="137266"/>
    <lineage>
        <taxon>Bacteria</taxon>
        <taxon>Bacillati</taxon>
        <taxon>Actinomycetota</taxon>
        <taxon>Actinomycetes</taxon>
        <taxon>Micromonosporales</taxon>
        <taxon>Micromonosporaceae</taxon>
        <taxon>Catenuloplanes</taxon>
    </lineage>
</organism>
<evidence type="ECO:0000256" key="5">
    <source>
        <dbReference type="ARBA" id="ARBA00022958"/>
    </source>
</evidence>
<protein>
    <submittedName>
        <fullName evidence="9">Coenzyme F420-0:L-glutamate ligase/coenzyme F420-1:gamma-L-glutamate ligase</fullName>
        <ecNumber evidence="9">6.3.2.31</ecNumber>
        <ecNumber evidence="9">6.3.2.34</ecNumber>
    </submittedName>
</protein>
<evidence type="ECO:0000256" key="4">
    <source>
        <dbReference type="ARBA" id="ARBA00022842"/>
    </source>
</evidence>
<name>A0AAE3YWJ5_9ACTN</name>
<dbReference type="PANTHER" id="PTHR47917:SF1">
    <property type="entry name" value="COENZYME F420:L-GLUTAMATE LIGASE"/>
    <property type="match status" value="1"/>
</dbReference>
<dbReference type="AlphaFoldDB" id="A0AAE3YWJ5"/>
<keyword evidence="2" id="KW-0479">Metal-binding</keyword>
<sequence length="375" mass="38229">MSGESAVTDLLVLPVTGIGEIGPGDDLAATIAEAAPWLQDGDVLVVTSKIVSKSEGRLVPVPAEEGPAHDAAKAEVLRAETARVVATRGRTTIVQTHHGFVMANAGIDASNVEPGRLVLLPTDPDASARALRAALHAHTGRDLAVIISDTMGRPWRNGLTDVALGAAGLSPIDDHRGRTDSYGNELHVTQIAVADELAAAADLVKGKADGVPVAVVRGYPLPPAGDDGPGAQIMVRDGASDMFSLGTAEAHAAGLRSAAELPPAPLFRPPSLPDEEDTAAVVRAIAHALPAAAPGTLFTHEKNPATVRETPPPGVDLPTATTDLIICTPPPAPSPAALIRFGADIHRLRASLAAEGLASAVLTDVPPILLAVGLA</sequence>
<dbReference type="EMBL" id="JAVDYB010000001">
    <property type="protein sequence ID" value="MDR7279216.1"/>
    <property type="molecule type" value="Genomic_DNA"/>
</dbReference>
<evidence type="ECO:0000313" key="10">
    <source>
        <dbReference type="Proteomes" id="UP001183643"/>
    </source>
</evidence>
<dbReference type="EC" id="6.3.2.34" evidence="9"/>
<evidence type="ECO:0000256" key="1">
    <source>
        <dbReference type="ARBA" id="ARBA00022598"/>
    </source>
</evidence>
<evidence type="ECO:0000256" key="2">
    <source>
        <dbReference type="ARBA" id="ARBA00022723"/>
    </source>
</evidence>
<dbReference type="GO" id="GO:0052618">
    <property type="term" value="F:coenzyme F420-0:L-glutamate ligase activity"/>
    <property type="evidence" value="ECO:0007669"/>
    <property type="project" value="UniProtKB-EC"/>
</dbReference>
<feature type="domain" description="Coenzyme F420:L-glutamate ligase-like" evidence="8">
    <location>
        <begin position="18"/>
        <end position="218"/>
    </location>
</feature>
<evidence type="ECO:0000259" key="8">
    <source>
        <dbReference type="Pfam" id="PF01996"/>
    </source>
</evidence>
<keyword evidence="1 9" id="KW-0436">Ligase</keyword>
<dbReference type="Pfam" id="PF01996">
    <property type="entry name" value="F420_ligase"/>
    <property type="match status" value="1"/>
</dbReference>
<dbReference type="GO" id="GO:0046872">
    <property type="term" value="F:metal ion binding"/>
    <property type="evidence" value="ECO:0007669"/>
    <property type="project" value="UniProtKB-KW"/>
</dbReference>
<dbReference type="NCBIfam" id="NF009810">
    <property type="entry name" value="PRK13294.1"/>
    <property type="match status" value="1"/>
</dbReference>
<dbReference type="NCBIfam" id="TIGR01916">
    <property type="entry name" value="F420_cofE"/>
    <property type="match status" value="1"/>
</dbReference>
<evidence type="ECO:0000313" key="9">
    <source>
        <dbReference type="EMBL" id="MDR7279216.1"/>
    </source>
</evidence>
<dbReference type="RefSeq" id="WP_310372647.1">
    <property type="nucleotide sequence ID" value="NZ_JAVDYB010000001.1"/>
</dbReference>
<dbReference type="InterPro" id="IPR002847">
    <property type="entry name" value="F420-0_gamma-glut_ligase-dom"/>
</dbReference>
<comment type="caution">
    <text evidence="9">The sequence shown here is derived from an EMBL/GenBank/DDBJ whole genome shotgun (WGS) entry which is preliminary data.</text>
</comment>
<dbReference type="Gene3D" id="3.30.1330.100">
    <property type="entry name" value="CofE-like"/>
    <property type="match status" value="1"/>
</dbReference>
<keyword evidence="4" id="KW-0460">Magnesium</keyword>
<dbReference type="GO" id="GO:0005525">
    <property type="term" value="F:GTP binding"/>
    <property type="evidence" value="ECO:0007669"/>
    <property type="project" value="UniProtKB-KW"/>
</dbReference>
<proteinExistence type="predicted"/>
<reference evidence="9" key="1">
    <citation type="submission" date="2023-07" db="EMBL/GenBank/DDBJ databases">
        <title>Sequencing the genomes of 1000 actinobacteria strains.</title>
        <authorList>
            <person name="Klenk H.-P."/>
        </authorList>
    </citation>
    <scope>NUCLEOTIDE SEQUENCE</scope>
    <source>
        <strain evidence="9">DSM 44707</strain>
    </source>
</reference>
<keyword evidence="7" id="KW-0464">Manganese</keyword>
<accession>A0AAE3YWJ5</accession>
<dbReference type="GO" id="GO:0052619">
    <property type="term" value="F:coenzyme F420-1:gamma-L-glutamate ligase activity"/>
    <property type="evidence" value="ECO:0007669"/>
    <property type="project" value="UniProtKB-EC"/>
</dbReference>
<gene>
    <name evidence="9" type="ORF">J2S41_005994</name>
</gene>
<evidence type="ECO:0000256" key="3">
    <source>
        <dbReference type="ARBA" id="ARBA00022741"/>
    </source>
</evidence>
<keyword evidence="10" id="KW-1185">Reference proteome</keyword>
<keyword evidence="6" id="KW-0342">GTP-binding</keyword>
<dbReference type="EC" id="6.3.2.31" evidence="9"/>
<dbReference type="SUPFAM" id="SSF144010">
    <property type="entry name" value="CofE-like"/>
    <property type="match status" value="1"/>
</dbReference>
<dbReference type="PANTHER" id="PTHR47917">
    <property type="match status" value="1"/>
</dbReference>